<evidence type="ECO:0000313" key="3">
    <source>
        <dbReference type="EMBL" id="KAI1862557.1"/>
    </source>
</evidence>
<dbReference type="PANTHER" id="PTHR38165">
    <property type="match status" value="1"/>
</dbReference>
<evidence type="ECO:0000259" key="2">
    <source>
        <dbReference type="PROSITE" id="PS52006"/>
    </source>
</evidence>
<proteinExistence type="predicted"/>
<dbReference type="PROSITE" id="PS52006">
    <property type="entry name" value="GH64"/>
    <property type="match status" value="1"/>
</dbReference>
<dbReference type="AlphaFoldDB" id="A0A9P9WGZ7"/>
<sequence length="451" mass="47016">MTNSTVQIALKNNTSSSNAYAYITGLDINNNNVPILIQSDGATVYRPTSPSQPLQALSADVAISLGAPGSTRTITIPQIAGGRIWFVLDGKLTFLVNPGPAIVEPSVTNPSDPNYNLFWGFCEFTFNQAQLFVNISYVDFVSLPIALDLQNESGAVQSVKGLVSGGLDTVCNNLIQQDNSDHAGWSNLIIKAPNGSNLRALSPNSGHVMNNSLFSGYYQSYVDAVWQKYSSEPLTINTQAQWGNVTGRVVNGSLTFDGVGSFAQPSAADIFSCSTGPFGSYPSGTAAEMGAIGARLAAAFNRSTLLVNTQQPEGEQVANYYKNAVTNHYSRICHAANADLRGYAFPYDDVGPSSGGDVSGSVFDGAPALLTVTLGGVAGSSAAVNAAAVPEQKVIREEKPAADAAAAPEAAPTNGAAAAAAAAPPQNKKTSALSSLKKWPSVLKKRLAKAK</sequence>
<dbReference type="CDD" id="cd09220">
    <property type="entry name" value="GH64-GluB-like"/>
    <property type="match status" value="1"/>
</dbReference>
<reference evidence="3" key="1">
    <citation type="submission" date="2021-03" db="EMBL/GenBank/DDBJ databases">
        <title>Revisited historic fungal species revealed as producer of novel bioactive compounds through whole genome sequencing and comparative genomics.</title>
        <authorList>
            <person name="Vignolle G.A."/>
            <person name="Hochenegger N."/>
            <person name="Mach R.L."/>
            <person name="Mach-Aigner A.R."/>
            <person name="Javad Rahimi M."/>
            <person name="Salim K.A."/>
            <person name="Chan C.M."/>
            <person name="Lim L.B.L."/>
            <person name="Cai F."/>
            <person name="Druzhinina I.S."/>
            <person name="U'Ren J.M."/>
            <person name="Derntl C."/>
        </authorList>
    </citation>
    <scope>NUCLEOTIDE SEQUENCE</scope>
    <source>
        <strain evidence="3">TUCIM 5799</strain>
    </source>
</reference>
<dbReference type="InterPro" id="IPR032477">
    <property type="entry name" value="Glyco_hydro_64"/>
</dbReference>
<dbReference type="Pfam" id="PF16483">
    <property type="entry name" value="Glyco_hydro_64"/>
    <property type="match status" value="1"/>
</dbReference>
<feature type="region of interest" description="Disordered" evidence="1">
    <location>
        <begin position="398"/>
        <end position="437"/>
    </location>
</feature>
<evidence type="ECO:0000313" key="4">
    <source>
        <dbReference type="Proteomes" id="UP000829685"/>
    </source>
</evidence>
<name>A0A9P9WGZ7_9PEZI</name>
<gene>
    <name evidence="3" type="ORF">JX265_009271</name>
</gene>
<feature type="compositionally biased region" description="Low complexity" evidence="1">
    <location>
        <begin position="402"/>
        <end position="425"/>
    </location>
</feature>
<protein>
    <recommendedName>
        <fullName evidence="2">GH64 domain-containing protein</fullName>
    </recommendedName>
</protein>
<dbReference type="InterPro" id="IPR042517">
    <property type="entry name" value="Glyco_hydro_64_N_2"/>
</dbReference>
<dbReference type="EMBL" id="JAFIMR010000027">
    <property type="protein sequence ID" value="KAI1862557.1"/>
    <property type="molecule type" value="Genomic_DNA"/>
</dbReference>
<keyword evidence="4" id="KW-1185">Reference proteome</keyword>
<dbReference type="Gene3D" id="3.30.920.50">
    <property type="entry name" value="Beta-1,3-glucanase, C-terminal domain"/>
    <property type="match status" value="1"/>
</dbReference>
<dbReference type="Proteomes" id="UP000829685">
    <property type="component" value="Unassembled WGS sequence"/>
</dbReference>
<dbReference type="Gene3D" id="2.60.110.10">
    <property type="entry name" value="Thaumatin"/>
    <property type="match status" value="1"/>
</dbReference>
<evidence type="ECO:0000256" key="1">
    <source>
        <dbReference type="SAM" id="MobiDB-lite"/>
    </source>
</evidence>
<dbReference type="PANTHER" id="PTHR38165:SF1">
    <property type="entry name" value="GLUCANASE B"/>
    <property type="match status" value="1"/>
</dbReference>
<comment type="caution">
    <text evidence="3">The sequence shown here is derived from an EMBL/GenBank/DDBJ whole genome shotgun (WGS) entry which is preliminary data.</text>
</comment>
<organism evidence="3 4">
    <name type="scientific">Neoarthrinium moseri</name>
    <dbReference type="NCBI Taxonomy" id="1658444"/>
    <lineage>
        <taxon>Eukaryota</taxon>
        <taxon>Fungi</taxon>
        <taxon>Dikarya</taxon>
        <taxon>Ascomycota</taxon>
        <taxon>Pezizomycotina</taxon>
        <taxon>Sordariomycetes</taxon>
        <taxon>Xylariomycetidae</taxon>
        <taxon>Amphisphaeriales</taxon>
        <taxon>Apiosporaceae</taxon>
        <taxon>Neoarthrinium</taxon>
    </lineage>
</organism>
<feature type="domain" description="GH64" evidence="2">
    <location>
        <begin position="1"/>
        <end position="376"/>
    </location>
</feature>
<dbReference type="InterPro" id="IPR037398">
    <property type="entry name" value="Glyco_hydro_64_fam"/>
</dbReference>
<dbReference type="InterPro" id="IPR037176">
    <property type="entry name" value="Osmotin/thaumatin-like_sf"/>
</dbReference>
<accession>A0A9P9WGZ7</accession>